<protein>
    <submittedName>
        <fullName evidence="1">Uncharacterized protein</fullName>
    </submittedName>
</protein>
<reference evidence="1" key="1">
    <citation type="submission" date="2014-09" db="EMBL/GenBank/DDBJ databases">
        <authorList>
            <person name="Magalhaes I.L.F."/>
            <person name="Oliveira U."/>
            <person name="Santos F.R."/>
            <person name="Vidigal T.H.D.A."/>
            <person name="Brescovit A.D."/>
            <person name="Santos A.J."/>
        </authorList>
    </citation>
    <scope>NUCLEOTIDE SEQUENCE</scope>
    <source>
        <tissue evidence="1">Shoot tissue taken approximately 20 cm above the soil surface</tissue>
    </source>
</reference>
<organism evidence="1">
    <name type="scientific">Arundo donax</name>
    <name type="common">Giant reed</name>
    <name type="synonym">Donax arundinaceus</name>
    <dbReference type="NCBI Taxonomy" id="35708"/>
    <lineage>
        <taxon>Eukaryota</taxon>
        <taxon>Viridiplantae</taxon>
        <taxon>Streptophyta</taxon>
        <taxon>Embryophyta</taxon>
        <taxon>Tracheophyta</taxon>
        <taxon>Spermatophyta</taxon>
        <taxon>Magnoliopsida</taxon>
        <taxon>Liliopsida</taxon>
        <taxon>Poales</taxon>
        <taxon>Poaceae</taxon>
        <taxon>PACMAD clade</taxon>
        <taxon>Arundinoideae</taxon>
        <taxon>Arundineae</taxon>
        <taxon>Arundo</taxon>
    </lineage>
</organism>
<proteinExistence type="predicted"/>
<dbReference type="EMBL" id="GBRH01182854">
    <property type="protein sequence ID" value="JAE15042.1"/>
    <property type="molecule type" value="Transcribed_RNA"/>
</dbReference>
<reference evidence="1" key="2">
    <citation type="journal article" date="2015" name="Data Brief">
        <title>Shoot transcriptome of the giant reed, Arundo donax.</title>
        <authorList>
            <person name="Barrero R.A."/>
            <person name="Guerrero F.D."/>
            <person name="Moolhuijzen P."/>
            <person name="Goolsby J.A."/>
            <person name="Tidwell J."/>
            <person name="Bellgard S.E."/>
            <person name="Bellgard M.I."/>
        </authorList>
    </citation>
    <scope>NUCLEOTIDE SEQUENCE</scope>
    <source>
        <tissue evidence="1">Shoot tissue taken approximately 20 cm above the soil surface</tissue>
    </source>
</reference>
<sequence length="14" mass="1634">MQLIRLTSMGIEKN</sequence>
<evidence type="ECO:0000313" key="1">
    <source>
        <dbReference type="EMBL" id="JAE15042.1"/>
    </source>
</evidence>
<accession>A0A0A9FRY4</accession>
<name>A0A0A9FRY4_ARUDO</name>